<organism evidence="9 10">
    <name type="scientific">Setaria digitata</name>
    <dbReference type="NCBI Taxonomy" id="48799"/>
    <lineage>
        <taxon>Eukaryota</taxon>
        <taxon>Metazoa</taxon>
        <taxon>Ecdysozoa</taxon>
        <taxon>Nematoda</taxon>
        <taxon>Chromadorea</taxon>
        <taxon>Rhabditida</taxon>
        <taxon>Spirurina</taxon>
        <taxon>Spiruromorpha</taxon>
        <taxon>Filarioidea</taxon>
        <taxon>Setariidae</taxon>
        <taxon>Setaria</taxon>
    </lineage>
</organism>
<keyword evidence="2" id="KW-0507">mRNA processing</keyword>
<dbReference type="PROSITE" id="PS50102">
    <property type="entry name" value="RRM"/>
    <property type="match status" value="2"/>
</dbReference>
<sequence length="856" mass="98614">MNDIESDNEGESKEMEQEEDEIYDDEAHTEKIDNMRKAVEISPTNYDNRMKLIEALRRCGELEAVREQREYMSKLYTMPANFWLEWVEDEKLAENDRDLIKRLFERAVRDFHSPEVYLEYVQWACGTSLDFAREKMEEAVTKIGLRADCASLIWNIYLDFEKMILNSMNGEKDEKQRKLVESLYGRLLRIPHVGLQDSWDEYKTFAEGKELTEFRKLFESSAKHMADINEFEERLSNAADENAKLCVITDYIDFEMQTNDPARIQMIFERALCTLADSPNADLWLHYGNWVDASLKLAQVSADVYARAVRHAPCSALWQQYLSALERSNASSEEIDSKWPDARNTITTQEEGLSLYRTYIYLLRRRVVKQGGDDYTLVLEKFDEGAAFLAEKFGSHWDSPKAQYRKNHARFLYTLGKQPEKALKIWHDILASGNGHCAAAWIEAANLERFFGSINNARKLLYRAINSASDHPYITFDALIQFEREVGTIEELDKALEKVNAQASRISLRPQKDKAEKSIKKRKKESSGDVEIKKRKDDVQEKEQRFKRNRNETANGTTEAVMEMQQNVMVIANKKQVDGDGFVVPQLPSQLVKPKVTSNQSVGLEGTSKDDIMEQRHTVFVSNLDFKLPKERLDEIFPNAKEVRLVYRGMSKLHKGFGYIDFSTELEAEKALKMDRKQIDGRPMYVSEYKPHDKGKSTEFRYSTGLEKNKIFVNNVHYDATEEQLKEIFSIFGAVRDIRIVTHKSGKSKGCAYVEYESIEDAAKAVKANEDLVLLERKLSVAISNPPKRKEQHEQRLSFGTTSSSHQRGKIDLIPRTLTRTTKATQSANTNSNSSSNGSETAIKKMSNEQFRSFLK</sequence>
<dbReference type="WBParaSite" id="sdigi.contig213.g6206.t1">
    <property type="protein sequence ID" value="sdigi.contig213.g6206.t1"/>
    <property type="gene ID" value="sdigi.contig213.g6206"/>
</dbReference>
<feature type="region of interest" description="Disordered" evidence="7">
    <location>
        <begin position="507"/>
        <end position="554"/>
    </location>
</feature>
<keyword evidence="4" id="KW-0508">mRNA splicing</keyword>
<evidence type="ECO:0000256" key="3">
    <source>
        <dbReference type="ARBA" id="ARBA00022737"/>
    </source>
</evidence>
<evidence type="ECO:0000313" key="10">
    <source>
        <dbReference type="WBParaSite" id="sdigi.contig213.g6206.t1"/>
    </source>
</evidence>
<keyword evidence="3" id="KW-0677">Repeat</keyword>
<evidence type="ECO:0000259" key="8">
    <source>
        <dbReference type="PROSITE" id="PS50102"/>
    </source>
</evidence>
<evidence type="ECO:0000313" key="9">
    <source>
        <dbReference type="Proteomes" id="UP000887581"/>
    </source>
</evidence>
<dbReference type="GO" id="GO:0008380">
    <property type="term" value="P:RNA splicing"/>
    <property type="evidence" value="ECO:0007669"/>
    <property type="project" value="UniProtKB-KW"/>
</dbReference>
<dbReference type="SUPFAM" id="SSF54928">
    <property type="entry name" value="RNA-binding domain, RBD"/>
    <property type="match status" value="2"/>
</dbReference>
<protein>
    <submittedName>
        <fullName evidence="10">RRM domain-containing protein</fullName>
    </submittedName>
</protein>
<reference evidence="10" key="1">
    <citation type="submission" date="2022-11" db="UniProtKB">
        <authorList>
            <consortium name="WormBaseParasite"/>
        </authorList>
    </citation>
    <scope>IDENTIFICATION</scope>
</reference>
<feature type="compositionally biased region" description="Basic and acidic residues" evidence="7">
    <location>
        <begin position="525"/>
        <end position="551"/>
    </location>
</feature>
<proteinExistence type="predicted"/>
<dbReference type="AlphaFoldDB" id="A0A915PK10"/>
<feature type="domain" description="RRM" evidence="8">
    <location>
        <begin position="709"/>
        <end position="786"/>
    </location>
</feature>
<evidence type="ECO:0000256" key="2">
    <source>
        <dbReference type="ARBA" id="ARBA00022664"/>
    </source>
</evidence>
<dbReference type="Pfam" id="PF05843">
    <property type="entry name" value="Suf"/>
    <property type="match status" value="1"/>
</dbReference>
<dbReference type="InterPro" id="IPR003107">
    <property type="entry name" value="HAT"/>
</dbReference>
<dbReference type="InterPro" id="IPR012677">
    <property type="entry name" value="Nucleotide-bd_a/b_plait_sf"/>
</dbReference>
<dbReference type="InterPro" id="IPR035979">
    <property type="entry name" value="RBD_domain_sf"/>
</dbReference>
<dbReference type="SMART" id="SM00386">
    <property type="entry name" value="HAT"/>
    <property type="match status" value="7"/>
</dbReference>
<dbReference type="SMART" id="SM00360">
    <property type="entry name" value="RRM"/>
    <property type="match status" value="2"/>
</dbReference>
<accession>A0A915PK10</accession>
<dbReference type="PANTHER" id="PTHR17204:SF25">
    <property type="entry name" value="RRM DOMAIN-CONTAINING PROTEIN"/>
    <property type="match status" value="1"/>
</dbReference>
<evidence type="ECO:0000256" key="5">
    <source>
        <dbReference type="ARBA" id="ARBA00023242"/>
    </source>
</evidence>
<dbReference type="GO" id="GO:0006397">
    <property type="term" value="P:mRNA processing"/>
    <property type="evidence" value="ECO:0007669"/>
    <property type="project" value="UniProtKB-KW"/>
</dbReference>
<keyword evidence="6" id="KW-0694">RNA-binding</keyword>
<dbReference type="Proteomes" id="UP000887581">
    <property type="component" value="Unplaced"/>
</dbReference>
<keyword evidence="9" id="KW-1185">Reference proteome</keyword>
<dbReference type="SUPFAM" id="SSF48452">
    <property type="entry name" value="TPR-like"/>
    <property type="match status" value="1"/>
</dbReference>
<keyword evidence="5" id="KW-0539">Nucleus</keyword>
<feature type="domain" description="RRM" evidence="8">
    <location>
        <begin position="617"/>
        <end position="691"/>
    </location>
</feature>
<evidence type="ECO:0000256" key="4">
    <source>
        <dbReference type="ARBA" id="ARBA00023187"/>
    </source>
</evidence>
<dbReference type="PANTHER" id="PTHR17204">
    <property type="entry name" value="PRE-MRNA PROCESSING PROTEIN PRP39-RELATED"/>
    <property type="match status" value="1"/>
</dbReference>
<name>A0A915PK10_9BILA</name>
<dbReference type="InterPro" id="IPR034217">
    <property type="entry name" value="SART3_RRM1"/>
</dbReference>
<evidence type="ECO:0000256" key="7">
    <source>
        <dbReference type="SAM" id="MobiDB-lite"/>
    </source>
</evidence>
<dbReference type="InterPro" id="IPR000504">
    <property type="entry name" value="RRM_dom"/>
</dbReference>
<dbReference type="Gene3D" id="3.30.70.330">
    <property type="match status" value="2"/>
</dbReference>
<dbReference type="InterPro" id="IPR011990">
    <property type="entry name" value="TPR-like_helical_dom_sf"/>
</dbReference>
<feature type="region of interest" description="Disordered" evidence="7">
    <location>
        <begin position="785"/>
        <end position="856"/>
    </location>
</feature>
<feature type="region of interest" description="Disordered" evidence="7">
    <location>
        <begin position="1"/>
        <end position="26"/>
    </location>
</feature>
<comment type="subcellular location">
    <subcellularLocation>
        <location evidence="1">Nucleus</location>
    </subcellularLocation>
</comment>
<evidence type="ECO:0000256" key="1">
    <source>
        <dbReference type="ARBA" id="ARBA00004123"/>
    </source>
</evidence>
<evidence type="ECO:0000256" key="6">
    <source>
        <dbReference type="PROSITE-ProRule" id="PRU00176"/>
    </source>
</evidence>
<dbReference type="GO" id="GO:0005634">
    <property type="term" value="C:nucleus"/>
    <property type="evidence" value="ECO:0007669"/>
    <property type="project" value="UniProtKB-SubCell"/>
</dbReference>
<dbReference type="GO" id="GO:0003723">
    <property type="term" value="F:RNA binding"/>
    <property type="evidence" value="ECO:0007669"/>
    <property type="project" value="UniProtKB-UniRule"/>
</dbReference>
<dbReference type="CDD" id="cd12391">
    <property type="entry name" value="RRM1_SART3"/>
    <property type="match status" value="1"/>
</dbReference>
<feature type="compositionally biased region" description="Low complexity" evidence="7">
    <location>
        <begin position="821"/>
        <end position="841"/>
    </location>
</feature>
<dbReference type="InterPro" id="IPR008847">
    <property type="entry name" value="Suf"/>
</dbReference>
<dbReference type="Gene3D" id="1.25.40.10">
    <property type="entry name" value="Tetratricopeptide repeat domain"/>
    <property type="match status" value="2"/>
</dbReference>
<dbReference type="Pfam" id="PF00076">
    <property type="entry name" value="RRM_1"/>
    <property type="match status" value="2"/>
</dbReference>